<dbReference type="InterPro" id="IPR024535">
    <property type="entry name" value="RHGA/B-epi-like_pectate_lyase"/>
</dbReference>
<evidence type="ECO:0000259" key="1">
    <source>
        <dbReference type="Pfam" id="PF12708"/>
    </source>
</evidence>
<gene>
    <name evidence="2" type="ORF">GCM10007940_34820</name>
</gene>
<evidence type="ECO:0000313" key="3">
    <source>
        <dbReference type="Proteomes" id="UP001156666"/>
    </source>
</evidence>
<dbReference type="Gene3D" id="2.160.20.10">
    <property type="entry name" value="Single-stranded right-handed beta-helix, Pectin lyase-like"/>
    <property type="match status" value="1"/>
</dbReference>
<sequence length="366" mass="40924">MYQVSSDTFKSYLVTPQQFGAIGDGKNDDGGALQKAVDFCIVNKKKLYIPTGTYRTTKSLIISGKLVLEGESRDGSYIWYDPAGKESLWIIDANRESEGLNISNIKFGLRGFGVGKNDIHCFIVKNSRIARWTFSNLEFFGFTGYGLYLTGKDTYGQNLAFRDLSFYRMGGMIGQNNDRGINNWWTNLVIFENIHLDAYSGHSINLQSPQQYIFDMRGWRMVNITNLLIEGSIKPGANIKASVRLGGGYTSKGSNYIGLGNVIILGYWEEFSSKNKPAFSFEINEGVSFIEIKDIQARKFQINADALSLNIDGIRLHGLNTKDRFEVNGNAKVVLNNVLNSMDGTVNLSHRGNSNIEIQSVINKFN</sequence>
<name>A0AA37WEK7_9BACT</name>
<proteinExistence type="predicted"/>
<dbReference type="Pfam" id="PF12708">
    <property type="entry name" value="Pect-lyase_RHGA_epim"/>
    <property type="match status" value="1"/>
</dbReference>
<reference evidence="2" key="2">
    <citation type="submission" date="2023-01" db="EMBL/GenBank/DDBJ databases">
        <title>Draft genome sequence of Portibacter lacus strain NBRC 108769.</title>
        <authorList>
            <person name="Sun Q."/>
            <person name="Mori K."/>
        </authorList>
    </citation>
    <scope>NUCLEOTIDE SEQUENCE</scope>
    <source>
        <strain evidence="2">NBRC 108769</strain>
    </source>
</reference>
<dbReference type="InterPro" id="IPR012334">
    <property type="entry name" value="Pectin_lyas_fold"/>
</dbReference>
<dbReference type="Proteomes" id="UP001156666">
    <property type="component" value="Unassembled WGS sequence"/>
</dbReference>
<feature type="domain" description="Rhamnogalacturonase A/B/Epimerase-like pectate lyase" evidence="1">
    <location>
        <begin position="18"/>
        <end position="193"/>
    </location>
</feature>
<protein>
    <recommendedName>
        <fullName evidence="1">Rhamnogalacturonase A/B/Epimerase-like pectate lyase domain-containing protein</fullName>
    </recommendedName>
</protein>
<dbReference type="SUPFAM" id="SSF51126">
    <property type="entry name" value="Pectin lyase-like"/>
    <property type="match status" value="1"/>
</dbReference>
<accession>A0AA37WEK7</accession>
<comment type="caution">
    <text evidence="2">The sequence shown here is derived from an EMBL/GenBank/DDBJ whole genome shotgun (WGS) entry which is preliminary data.</text>
</comment>
<dbReference type="AlphaFoldDB" id="A0AA37WEK7"/>
<keyword evidence="3" id="KW-1185">Reference proteome</keyword>
<dbReference type="InterPro" id="IPR011050">
    <property type="entry name" value="Pectin_lyase_fold/virulence"/>
</dbReference>
<dbReference type="EMBL" id="BSOH01000023">
    <property type="protein sequence ID" value="GLR18866.1"/>
    <property type="molecule type" value="Genomic_DNA"/>
</dbReference>
<organism evidence="2 3">
    <name type="scientific">Portibacter lacus</name>
    <dbReference type="NCBI Taxonomy" id="1099794"/>
    <lineage>
        <taxon>Bacteria</taxon>
        <taxon>Pseudomonadati</taxon>
        <taxon>Bacteroidota</taxon>
        <taxon>Saprospiria</taxon>
        <taxon>Saprospirales</taxon>
        <taxon>Haliscomenobacteraceae</taxon>
        <taxon>Portibacter</taxon>
    </lineage>
</organism>
<evidence type="ECO:0000313" key="2">
    <source>
        <dbReference type="EMBL" id="GLR18866.1"/>
    </source>
</evidence>
<reference evidence="2" key="1">
    <citation type="journal article" date="2014" name="Int. J. Syst. Evol. Microbiol.">
        <title>Complete genome sequence of Corynebacterium casei LMG S-19264T (=DSM 44701T), isolated from a smear-ripened cheese.</title>
        <authorList>
            <consortium name="US DOE Joint Genome Institute (JGI-PGF)"/>
            <person name="Walter F."/>
            <person name="Albersmeier A."/>
            <person name="Kalinowski J."/>
            <person name="Ruckert C."/>
        </authorList>
    </citation>
    <scope>NUCLEOTIDE SEQUENCE</scope>
    <source>
        <strain evidence="2">NBRC 108769</strain>
    </source>
</reference>